<dbReference type="EMBL" id="JAIVFQ010000020">
    <property type="protein sequence ID" value="MCC5600658.1"/>
    <property type="molecule type" value="Genomic_DNA"/>
</dbReference>
<reference evidence="2 3" key="1">
    <citation type="journal article" date="2021" name="Microorganisms">
        <title>Genome Evolution of Filamentous Cyanobacterium Nostoc Species: From Facultative Symbiosis to Free Living.</title>
        <authorList>
            <person name="Huo D."/>
            <person name="Li H."/>
            <person name="Cai F."/>
            <person name="Guo X."/>
            <person name="Qiao Z."/>
            <person name="Wang W."/>
            <person name="Yu G."/>
            <person name="Li R."/>
        </authorList>
    </citation>
    <scope>NUCLEOTIDE SEQUENCE [LARGE SCALE GENOMIC DNA]</scope>
    <source>
        <strain evidence="2 3">CHAB 5714</strain>
    </source>
</reference>
<organism evidence="2 3">
    <name type="scientific">Nostoc favosum CHAB5714</name>
    <dbReference type="NCBI Taxonomy" id="2780399"/>
    <lineage>
        <taxon>Bacteria</taxon>
        <taxon>Bacillati</taxon>
        <taxon>Cyanobacteriota</taxon>
        <taxon>Cyanophyceae</taxon>
        <taxon>Nostocales</taxon>
        <taxon>Nostocaceae</taxon>
        <taxon>Nostoc</taxon>
        <taxon>Nostoc favosum</taxon>
    </lineage>
</organism>
<dbReference type="Pfam" id="PF12770">
    <property type="entry name" value="CHAT"/>
    <property type="match status" value="1"/>
</dbReference>
<dbReference type="InterPro" id="IPR024983">
    <property type="entry name" value="CHAT_dom"/>
</dbReference>
<accession>A0ABS8IA60</accession>
<keyword evidence="3" id="KW-1185">Reference proteome</keyword>
<dbReference type="Proteomes" id="UP001199525">
    <property type="component" value="Unassembled WGS sequence"/>
</dbReference>
<feature type="domain" description="CHAT" evidence="1">
    <location>
        <begin position="32"/>
        <end position="74"/>
    </location>
</feature>
<gene>
    <name evidence="2" type="ORF">LC586_15855</name>
</gene>
<protein>
    <submittedName>
        <fullName evidence="2">CHAT domain-containing protein</fullName>
    </submittedName>
</protein>
<name>A0ABS8IA60_9NOSO</name>
<sequence>MKTFRLARTISDWIIQLARCVIVSLTHHYLPIFSTWDVSDISTVALMSKFYGNLSKNADKAGALRQTMLETMKSIHILAIGLFLR</sequence>
<evidence type="ECO:0000259" key="1">
    <source>
        <dbReference type="Pfam" id="PF12770"/>
    </source>
</evidence>
<evidence type="ECO:0000313" key="2">
    <source>
        <dbReference type="EMBL" id="MCC5600658.1"/>
    </source>
</evidence>
<evidence type="ECO:0000313" key="3">
    <source>
        <dbReference type="Proteomes" id="UP001199525"/>
    </source>
</evidence>
<comment type="caution">
    <text evidence="2">The sequence shown here is derived from an EMBL/GenBank/DDBJ whole genome shotgun (WGS) entry which is preliminary data.</text>
</comment>
<proteinExistence type="predicted"/>